<dbReference type="FunFam" id="1.20.1250.20:FF:000117">
    <property type="entry name" value="MFS hexose transporter"/>
    <property type="match status" value="1"/>
</dbReference>
<dbReference type="PANTHER" id="PTHR48022:SF64">
    <property type="entry name" value="MAJOR FACILITATOR SUPERFAMILY (MFS) PROFILE DOMAIN-CONTAINING PROTEIN"/>
    <property type="match status" value="1"/>
</dbReference>
<protein>
    <recommendedName>
        <fullName evidence="9">Major facilitator superfamily (MFS) profile domain-containing protein</fullName>
    </recommendedName>
</protein>
<evidence type="ECO:0000313" key="10">
    <source>
        <dbReference type="EMBL" id="EXJ78445.1"/>
    </source>
</evidence>
<dbReference type="NCBIfam" id="TIGR00879">
    <property type="entry name" value="SP"/>
    <property type="match status" value="1"/>
</dbReference>
<dbReference type="AlphaFoldDB" id="W9XM98"/>
<dbReference type="SUPFAM" id="SSF103473">
    <property type="entry name" value="MFS general substrate transporter"/>
    <property type="match status" value="1"/>
</dbReference>
<dbReference type="Proteomes" id="UP000019484">
    <property type="component" value="Unassembled WGS sequence"/>
</dbReference>
<accession>W9XM98</accession>
<sequence>MGNEIQDNGVAVVPPKETVQHIMPAEDTVFRLEVPQVTWWKDPGLRKLYLMFPILFIASTIKGYDGSLLNGLQTMEPWRDQFGHPQGSTIGLFTAILQIGSFSALPVSPYIADKFGRRLGVAVGCVVIIIGAILQVVPSVNRGMFLGGRFLVGLGSNISEACAPILISELAHPQHRGKVTTMFNTLWFLGSIIAAWTVFGTTKYKTSASWKIPVGIQAALPAFQLFACWLLPESPRWLIAQDRDGEAFKILAKYHANGDEQSQFVKDEFLEVHEAIRLEKLYSNQGWMVLLQTPGNRKRVMLILMTAFFSQCSGNGLVSYYIHSILTSIGIEGSTDQSLINGGLQIWSLIVAVSFSLMVDKMGRRKLFLSAGIGMLVTFSIWTACSAVYAETGNTNAGSTVIAMIFCYYGMAGFAWPGLTIGYCAEILPYNIRAKGLSLTFAGVAVASILNQYVNPIGLQHLAWKFYIVYIVILVIECLCIYFFYVETRGSSLEELAVLFDGEDSNVAGKHGTMGEVMKAREESDHIEQA</sequence>
<dbReference type="Pfam" id="PF00083">
    <property type="entry name" value="Sugar_tr"/>
    <property type="match status" value="1"/>
</dbReference>
<feature type="transmembrane region" description="Helical" evidence="8">
    <location>
        <begin position="119"/>
        <end position="138"/>
    </location>
</feature>
<evidence type="ECO:0000259" key="9">
    <source>
        <dbReference type="PROSITE" id="PS50850"/>
    </source>
</evidence>
<feature type="transmembrane region" description="Helical" evidence="8">
    <location>
        <begin position="401"/>
        <end position="424"/>
    </location>
</feature>
<dbReference type="HOGENOM" id="CLU_001265_30_13_1"/>
<keyword evidence="3 7" id="KW-0813">Transport</keyword>
<dbReference type="GO" id="GO:0005351">
    <property type="term" value="F:carbohydrate:proton symporter activity"/>
    <property type="evidence" value="ECO:0007669"/>
    <property type="project" value="TreeGrafter"/>
</dbReference>
<evidence type="ECO:0000256" key="8">
    <source>
        <dbReference type="SAM" id="Phobius"/>
    </source>
</evidence>
<keyword evidence="11" id="KW-1185">Reference proteome</keyword>
<feature type="transmembrane region" description="Helical" evidence="8">
    <location>
        <begin position="367"/>
        <end position="389"/>
    </location>
</feature>
<dbReference type="InterPro" id="IPR050360">
    <property type="entry name" value="MFS_Sugar_Transporters"/>
</dbReference>
<dbReference type="PANTHER" id="PTHR48022">
    <property type="entry name" value="PLASTIDIC GLUCOSE TRANSPORTER 4"/>
    <property type="match status" value="1"/>
</dbReference>
<feature type="transmembrane region" description="Helical" evidence="8">
    <location>
        <begin position="342"/>
        <end position="360"/>
    </location>
</feature>
<evidence type="ECO:0000256" key="7">
    <source>
        <dbReference type="RuleBase" id="RU003346"/>
    </source>
</evidence>
<comment type="similarity">
    <text evidence="2 7">Belongs to the major facilitator superfamily. Sugar transporter (TC 2.A.1.1) family.</text>
</comment>
<feature type="transmembrane region" description="Helical" evidence="8">
    <location>
        <begin position="48"/>
        <end position="69"/>
    </location>
</feature>
<evidence type="ECO:0000256" key="1">
    <source>
        <dbReference type="ARBA" id="ARBA00004141"/>
    </source>
</evidence>
<organism evidence="10 11">
    <name type="scientific">Capronia coronata CBS 617.96</name>
    <dbReference type="NCBI Taxonomy" id="1182541"/>
    <lineage>
        <taxon>Eukaryota</taxon>
        <taxon>Fungi</taxon>
        <taxon>Dikarya</taxon>
        <taxon>Ascomycota</taxon>
        <taxon>Pezizomycotina</taxon>
        <taxon>Eurotiomycetes</taxon>
        <taxon>Chaetothyriomycetidae</taxon>
        <taxon>Chaetothyriales</taxon>
        <taxon>Herpotrichiellaceae</taxon>
        <taxon>Capronia</taxon>
    </lineage>
</organism>
<keyword evidence="4 8" id="KW-0812">Transmembrane</keyword>
<dbReference type="Gene3D" id="1.20.1250.20">
    <property type="entry name" value="MFS general substrate transporter like domains"/>
    <property type="match status" value="1"/>
</dbReference>
<name>W9XM98_9EURO</name>
<feature type="transmembrane region" description="Helical" evidence="8">
    <location>
        <begin position="466"/>
        <end position="485"/>
    </location>
</feature>
<gene>
    <name evidence="10" type="ORF">A1O1_08845</name>
</gene>
<dbReference type="GeneID" id="19163692"/>
<evidence type="ECO:0000256" key="3">
    <source>
        <dbReference type="ARBA" id="ARBA00022448"/>
    </source>
</evidence>
<dbReference type="EMBL" id="AMWN01000011">
    <property type="protein sequence ID" value="EXJ78445.1"/>
    <property type="molecule type" value="Genomic_DNA"/>
</dbReference>
<keyword evidence="5 8" id="KW-1133">Transmembrane helix</keyword>
<dbReference type="InterPro" id="IPR003663">
    <property type="entry name" value="Sugar/inositol_transpt"/>
</dbReference>
<feature type="transmembrane region" description="Helical" evidence="8">
    <location>
        <begin position="436"/>
        <end position="454"/>
    </location>
</feature>
<reference evidence="10 11" key="1">
    <citation type="submission" date="2013-03" db="EMBL/GenBank/DDBJ databases">
        <title>The Genome Sequence of Capronia coronata CBS 617.96.</title>
        <authorList>
            <consortium name="The Broad Institute Genomics Platform"/>
            <person name="Cuomo C."/>
            <person name="de Hoog S."/>
            <person name="Gorbushina A."/>
            <person name="Walker B."/>
            <person name="Young S.K."/>
            <person name="Zeng Q."/>
            <person name="Gargeya S."/>
            <person name="Fitzgerald M."/>
            <person name="Haas B."/>
            <person name="Abouelleil A."/>
            <person name="Allen A.W."/>
            <person name="Alvarado L."/>
            <person name="Arachchi H.M."/>
            <person name="Berlin A.M."/>
            <person name="Chapman S.B."/>
            <person name="Gainer-Dewar J."/>
            <person name="Goldberg J."/>
            <person name="Griggs A."/>
            <person name="Gujja S."/>
            <person name="Hansen M."/>
            <person name="Howarth C."/>
            <person name="Imamovic A."/>
            <person name="Ireland A."/>
            <person name="Larimer J."/>
            <person name="McCowan C."/>
            <person name="Murphy C."/>
            <person name="Pearson M."/>
            <person name="Poon T.W."/>
            <person name="Priest M."/>
            <person name="Roberts A."/>
            <person name="Saif S."/>
            <person name="Shea T."/>
            <person name="Sisk P."/>
            <person name="Sykes S."/>
            <person name="Wortman J."/>
            <person name="Nusbaum C."/>
            <person name="Birren B."/>
        </authorList>
    </citation>
    <scope>NUCLEOTIDE SEQUENCE [LARGE SCALE GENOMIC DNA]</scope>
    <source>
        <strain evidence="10 11">CBS 617.96</strain>
    </source>
</reference>
<feature type="transmembrane region" description="Helical" evidence="8">
    <location>
        <begin position="89"/>
        <end position="107"/>
    </location>
</feature>
<comment type="caution">
    <text evidence="10">The sequence shown here is derived from an EMBL/GenBank/DDBJ whole genome shotgun (WGS) entry which is preliminary data.</text>
</comment>
<dbReference type="RefSeq" id="XP_007727893.1">
    <property type="nucleotide sequence ID" value="XM_007729703.1"/>
</dbReference>
<keyword evidence="6 8" id="KW-0472">Membrane</keyword>
<dbReference type="OrthoDB" id="6133115at2759"/>
<dbReference type="InterPro" id="IPR020846">
    <property type="entry name" value="MFS_dom"/>
</dbReference>
<dbReference type="InterPro" id="IPR036259">
    <property type="entry name" value="MFS_trans_sf"/>
</dbReference>
<proteinExistence type="inferred from homology"/>
<evidence type="ECO:0000256" key="2">
    <source>
        <dbReference type="ARBA" id="ARBA00010992"/>
    </source>
</evidence>
<evidence type="ECO:0000256" key="6">
    <source>
        <dbReference type="ARBA" id="ARBA00023136"/>
    </source>
</evidence>
<evidence type="ECO:0000256" key="4">
    <source>
        <dbReference type="ARBA" id="ARBA00022692"/>
    </source>
</evidence>
<dbReference type="PROSITE" id="PS50850">
    <property type="entry name" value="MFS"/>
    <property type="match status" value="1"/>
</dbReference>
<evidence type="ECO:0000313" key="11">
    <source>
        <dbReference type="Proteomes" id="UP000019484"/>
    </source>
</evidence>
<comment type="subcellular location">
    <subcellularLocation>
        <location evidence="1">Membrane</location>
        <topology evidence="1">Multi-pass membrane protein</topology>
    </subcellularLocation>
</comment>
<dbReference type="InterPro" id="IPR005828">
    <property type="entry name" value="MFS_sugar_transport-like"/>
</dbReference>
<feature type="transmembrane region" description="Helical" evidence="8">
    <location>
        <begin position="300"/>
        <end position="322"/>
    </location>
</feature>
<dbReference type="PRINTS" id="PR00171">
    <property type="entry name" value="SUGRTRNSPORT"/>
</dbReference>
<evidence type="ECO:0000256" key="5">
    <source>
        <dbReference type="ARBA" id="ARBA00022989"/>
    </source>
</evidence>
<dbReference type="eggNOG" id="KOG0254">
    <property type="taxonomic scope" value="Eukaryota"/>
</dbReference>
<dbReference type="GO" id="GO:0016020">
    <property type="term" value="C:membrane"/>
    <property type="evidence" value="ECO:0007669"/>
    <property type="project" value="UniProtKB-SubCell"/>
</dbReference>
<feature type="domain" description="Major facilitator superfamily (MFS) profile" evidence="9">
    <location>
        <begin position="51"/>
        <end position="489"/>
    </location>
</feature>
<feature type="transmembrane region" description="Helical" evidence="8">
    <location>
        <begin position="179"/>
        <end position="198"/>
    </location>
</feature>